<dbReference type="Proteomes" id="UP000020766">
    <property type="component" value="Unassembled WGS sequence"/>
</dbReference>
<evidence type="ECO:0008006" key="5">
    <source>
        <dbReference type="Google" id="ProtNLM"/>
    </source>
</evidence>
<proteinExistence type="predicted"/>
<feature type="compositionally biased region" description="Low complexity" evidence="1">
    <location>
        <begin position="38"/>
        <end position="58"/>
    </location>
</feature>
<keyword evidence="2" id="KW-0812">Transmembrane</keyword>
<dbReference type="EMBL" id="JBOK01000006">
    <property type="protein sequence ID" value="EXU80608.1"/>
    <property type="molecule type" value="Genomic_DNA"/>
</dbReference>
<feature type="region of interest" description="Disordered" evidence="1">
    <location>
        <begin position="37"/>
        <end position="74"/>
    </location>
</feature>
<evidence type="ECO:0000313" key="3">
    <source>
        <dbReference type="EMBL" id="EXU80608.1"/>
    </source>
</evidence>
<evidence type="ECO:0000256" key="2">
    <source>
        <dbReference type="SAM" id="Phobius"/>
    </source>
</evidence>
<keyword evidence="2" id="KW-1133">Transmembrane helix</keyword>
<evidence type="ECO:0000256" key="1">
    <source>
        <dbReference type="SAM" id="MobiDB-lite"/>
    </source>
</evidence>
<feature type="transmembrane region" description="Helical" evidence="2">
    <location>
        <begin position="12"/>
        <end position="30"/>
    </location>
</feature>
<keyword evidence="2" id="KW-0472">Membrane</keyword>
<protein>
    <recommendedName>
        <fullName evidence="5">Response regulatory domain-containing protein</fullName>
    </recommendedName>
</protein>
<comment type="caution">
    <text evidence="3">The sequence shown here is derived from an EMBL/GenBank/DDBJ whole genome shotgun (WGS) entry which is preliminary data.</text>
</comment>
<name>A0A014NMA4_9BURK</name>
<evidence type="ECO:0000313" key="4">
    <source>
        <dbReference type="Proteomes" id="UP000020766"/>
    </source>
</evidence>
<dbReference type="RefSeq" id="WP_051519409.1">
    <property type="nucleotide sequence ID" value="NZ_JBOK01000006.1"/>
</dbReference>
<accession>A0A014NMA4</accession>
<keyword evidence="4" id="KW-1185">Reference proteome</keyword>
<organism evidence="3 4">
    <name type="scientific">Comamonas aquatica DA1877</name>
    <dbReference type="NCBI Taxonomy" id="1457173"/>
    <lineage>
        <taxon>Bacteria</taxon>
        <taxon>Pseudomonadati</taxon>
        <taxon>Pseudomonadota</taxon>
        <taxon>Betaproteobacteria</taxon>
        <taxon>Burkholderiales</taxon>
        <taxon>Comamonadaceae</taxon>
        <taxon>Comamonas</taxon>
    </lineage>
</organism>
<reference evidence="3 4" key="1">
    <citation type="submission" date="2014-01" db="EMBL/GenBank/DDBJ databases">
        <title>Interspecies Systems Biology Uncovers Metabolites Affecting C. elegans Gene Expression and Life History Traits.</title>
        <authorList>
            <person name="Watson E."/>
            <person name="Macneil L.T."/>
            <person name="Ritter A.D."/>
            <person name="Yilmaz L.S."/>
            <person name="Rosebrock A.P."/>
            <person name="Caudy A.A."/>
            <person name="Walhout A.J."/>
        </authorList>
    </citation>
    <scope>NUCLEOTIDE SEQUENCE [LARGE SCALE GENOMIC DNA]</scope>
    <source>
        <strain evidence="3 4">DA1877</strain>
    </source>
</reference>
<sequence length="206" mass="22683">MSEFTLDTTEKIVSVIAGFFTIGGAILWRLRKGRSEDTQAGNQSTASSTTNQTVTVTVGSPPVPQMALSTTQPPTSKDVIELKRTSQILFIDDDRGFKIVGILKKMGWENTKLVTDISSLEQSQLLAADVIFVDIQGVGRIMQYSDEGLGLALAIKRRYPAKKVVIYSAEEKGARFHEALQEADYSLPKTAEPIRFEDTIVRVLSK</sequence>
<dbReference type="AlphaFoldDB" id="A0A014NMA4"/>
<gene>
    <name evidence="3" type="ORF">AX13_15215</name>
</gene>
<dbReference type="Gene3D" id="3.40.50.2300">
    <property type="match status" value="1"/>
</dbReference>